<dbReference type="GO" id="GO:0120212">
    <property type="term" value="C:sperm head-tail coupling apparatus"/>
    <property type="evidence" value="ECO:0007669"/>
    <property type="project" value="InterPro"/>
</dbReference>
<dbReference type="PANTHER" id="PTHR16435:SF3">
    <property type="entry name" value="SPERMATOGENESIS-ASSOCIATED PROTEIN 6"/>
    <property type="match status" value="1"/>
</dbReference>
<dbReference type="InterPro" id="IPR042769">
    <property type="entry name" value="SPATA6_fam"/>
</dbReference>
<feature type="compositionally biased region" description="Basic and acidic residues" evidence="3">
    <location>
        <begin position="150"/>
        <end position="167"/>
    </location>
</feature>
<dbReference type="GO" id="GO:0044458">
    <property type="term" value="P:motile cilium assembly"/>
    <property type="evidence" value="ECO:0007669"/>
    <property type="project" value="TreeGrafter"/>
</dbReference>
<name>G3GVX4_CRIGR</name>
<evidence type="ECO:0000313" key="6">
    <source>
        <dbReference type="Proteomes" id="UP000001075"/>
    </source>
</evidence>
<evidence type="ECO:0000313" key="5">
    <source>
        <dbReference type="EMBL" id="EGV97913.1"/>
    </source>
</evidence>
<dbReference type="Proteomes" id="UP000001075">
    <property type="component" value="Unassembled WGS sequence"/>
</dbReference>
<dbReference type="InterPro" id="IPR032732">
    <property type="entry name" value="SPATA6_N"/>
</dbReference>
<dbReference type="EMBL" id="JH000045">
    <property type="protein sequence ID" value="EGV97913.1"/>
    <property type="molecule type" value="Genomic_DNA"/>
</dbReference>
<feature type="region of interest" description="Disordered" evidence="3">
    <location>
        <begin position="70"/>
        <end position="126"/>
    </location>
</feature>
<organism evidence="5 6">
    <name type="scientific">Cricetulus griseus</name>
    <name type="common">Chinese hamster</name>
    <name type="synonym">Cricetulus barabensis griseus</name>
    <dbReference type="NCBI Taxonomy" id="10029"/>
    <lineage>
        <taxon>Eukaryota</taxon>
        <taxon>Metazoa</taxon>
        <taxon>Chordata</taxon>
        <taxon>Craniata</taxon>
        <taxon>Vertebrata</taxon>
        <taxon>Euteleostomi</taxon>
        <taxon>Mammalia</taxon>
        <taxon>Eutheria</taxon>
        <taxon>Euarchontoglires</taxon>
        <taxon>Glires</taxon>
        <taxon>Rodentia</taxon>
        <taxon>Myomorpha</taxon>
        <taxon>Muroidea</taxon>
        <taxon>Cricetidae</taxon>
        <taxon>Cricetinae</taxon>
        <taxon>Cricetulus</taxon>
    </lineage>
</organism>
<dbReference type="Pfam" id="PF14909">
    <property type="entry name" value="SPATA6"/>
    <property type="match status" value="1"/>
</dbReference>
<dbReference type="STRING" id="10029.G3GVX4"/>
<evidence type="ECO:0000256" key="1">
    <source>
        <dbReference type="ARBA" id="ARBA00006215"/>
    </source>
</evidence>
<feature type="compositionally biased region" description="Polar residues" evidence="3">
    <location>
        <begin position="101"/>
        <end position="121"/>
    </location>
</feature>
<comment type="similarity">
    <text evidence="1">Belongs to the SPATA6 family.</text>
</comment>
<keyword evidence="2" id="KW-0597">Phosphoprotein</keyword>
<sequence>MVFEKVFPEAVDPGDVVAQLEFGETLSTYDENTRDFMFPGPNQISGHHDSNRQVTMRRISGLRDKFTYHSAPVEKPHGRLQCRTSRSQKKKSKSPERSKYCVNNKNYEQPTISSKSHSPSPYTKRRMCELSEDTRRRLAHLNLGPYEFKKETDKPPFVIRHDERDPEKDEELELKRGLLFRDSAYDSDPEYRYGLASVRRDLSHS</sequence>
<protein>
    <submittedName>
        <fullName evidence="5">Spermatogenesis-associated protein 6</fullName>
    </submittedName>
</protein>
<dbReference type="AlphaFoldDB" id="G3GVX4"/>
<proteinExistence type="inferred from homology"/>
<dbReference type="GO" id="GO:0007283">
    <property type="term" value="P:spermatogenesis"/>
    <property type="evidence" value="ECO:0007669"/>
    <property type="project" value="InterPro"/>
</dbReference>
<feature type="region of interest" description="Disordered" evidence="3">
    <location>
        <begin position="150"/>
        <end position="170"/>
    </location>
</feature>
<gene>
    <name evidence="5" type="ORF">I79_001880</name>
</gene>
<evidence type="ECO:0000259" key="4">
    <source>
        <dbReference type="Pfam" id="PF14909"/>
    </source>
</evidence>
<dbReference type="InParanoid" id="G3GVX4"/>
<dbReference type="PANTHER" id="PTHR16435">
    <property type="entry name" value="SPERMATOGENESIS-ASSOCIATED PROTEIN 6 SPATA6"/>
    <property type="match status" value="1"/>
</dbReference>
<feature type="domain" description="Spermatogenesis-associated protein 6 N-terminal" evidence="4">
    <location>
        <begin position="1"/>
        <end position="60"/>
    </location>
</feature>
<dbReference type="eggNOG" id="ENOG502QRV3">
    <property type="taxonomic scope" value="Eukaryota"/>
</dbReference>
<accession>G3GVX4</accession>
<dbReference type="GO" id="GO:0032027">
    <property type="term" value="F:myosin light chain binding"/>
    <property type="evidence" value="ECO:0007669"/>
    <property type="project" value="InterPro"/>
</dbReference>
<reference evidence="6" key="1">
    <citation type="journal article" date="2011" name="Nat. Biotechnol.">
        <title>The genomic sequence of the Chinese hamster ovary (CHO)-K1 cell line.</title>
        <authorList>
            <person name="Xu X."/>
            <person name="Nagarajan H."/>
            <person name="Lewis N.E."/>
            <person name="Pan S."/>
            <person name="Cai Z."/>
            <person name="Liu X."/>
            <person name="Chen W."/>
            <person name="Xie M."/>
            <person name="Wang W."/>
            <person name="Hammond S."/>
            <person name="Andersen M.R."/>
            <person name="Neff N."/>
            <person name="Passarelli B."/>
            <person name="Koh W."/>
            <person name="Fan H.C."/>
            <person name="Wang J."/>
            <person name="Gui Y."/>
            <person name="Lee K.H."/>
            <person name="Betenbaugh M.J."/>
            <person name="Quake S.R."/>
            <person name="Famili I."/>
            <person name="Palsson B.O."/>
            <person name="Wang J."/>
        </authorList>
    </citation>
    <scope>NUCLEOTIDE SEQUENCE [LARGE SCALE GENOMIC DNA]</scope>
    <source>
        <strain evidence="6">CHO K1 cell line</strain>
    </source>
</reference>
<evidence type="ECO:0000256" key="3">
    <source>
        <dbReference type="SAM" id="MobiDB-lite"/>
    </source>
</evidence>
<evidence type="ECO:0000256" key="2">
    <source>
        <dbReference type="ARBA" id="ARBA00022553"/>
    </source>
</evidence>